<feature type="region of interest" description="Disordered" evidence="2">
    <location>
        <begin position="1506"/>
        <end position="1527"/>
    </location>
</feature>
<accession>A0A428P441</accession>
<feature type="domain" description="Heterokaryon incompatibility" evidence="3">
    <location>
        <begin position="625"/>
        <end position="768"/>
    </location>
</feature>
<dbReference type="InterPro" id="IPR010730">
    <property type="entry name" value="HET"/>
</dbReference>
<protein>
    <recommendedName>
        <fullName evidence="3">Heterokaryon incompatibility domain-containing protein</fullName>
    </recommendedName>
</protein>
<dbReference type="Pfam" id="PF11951">
    <property type="entry name" value="Fungal_trans_2"/>
    <property type="match status" value="1"/>
</dbReference>
<feature type="region of interest" description="Disordered" evidence="2">
    <location>
        <begin position="1547"/>
        <end position="1567"/>
    </location>
</feature>
<evidence type="ECO:0000313" key="4">
    <source>
        <dbReference type="EMBL" id="RSL47808.1"/>
    </source>
</evidence>
<dbReference type="PANTHER" id="PTHR24148:SF82">
    <property type="entry name" value="HETEROKARYON INCOMPATIBILITY DOMAIN-CONTAINING PROTEIN"/>
    <property type="match status" value="1"/>
</dbReference>
<feature type="compositionally biased region" description="Basic and acidic residues" evidence="2">
    <location>
        <begin position="94"/>
        <end position="108"/>
    </location>
</feature>
<keyword evidence="1" id="KW-0539">Nucleus</keyword>
<sequence>MADDFISAHGQVMSDTPEKPLSAIEPKGQATDVLSPDASFSPVAERFQSPDDIHVPVEQSQECEADTSDANVSDSDWETIDEDISEETSDDESTYDKATKDHGASKEATEDENTSNSKHSEPTWDNPDDLLSYVWSHVDPDSVLSVQIIRQMGKICRKVGKFGKAESLLRMAQHKLDRIAGRLHEDTLETVFSLASVLSYLGNLDEAGKLARRAIRGFLKVKGPGDATTLRVLRDVSCAYSAICRQLLKHDPPADSEERHQLSRHTDMYISICQDLPLSAVSDMLGSLGSVLVLAGHAVNANLAFQWKYISLASESHDWHVCKMCEQEISSLPLRVCLTCTDVELCSSCYRSFASSNIQESSEDSRALGSLSSCIAHEFFEVEKNGSQQLPVGDDLETTDQFNDWLRDVAKEVQGTNAGLLSPDAFLIGAEETPDDTVLTYLMQHFTTETTRALMGIQPSAENELSRVDNTGPISRFNTWILDTLNNIPSWDPFILANASAKTISAPLVRHAVANTVQDEDVWNIMEEQLWKYNPNYPPNQQEVPSIEVFTAALIVEAQSPKNTIPNEANPLATSCIISSHSVYDRLPLNQGGMLIRLLELLPADTAEPVMCNLVVANMLDNPLYEAVSYTWGAGASPTHEVAVQVNNVRFQVTPNLHACLLALRHRGASRTLWVDAICINQKDDDEKSEQVARMASIYSSASNVLVYLGDGGEADEALFRYLNRERKQGESFEASLNRLGLSKPEILKSFAALCRREWWTRIWIQQEFALSPTDPTFCLGHLRAQASPLFLDVFKALVEEVMMMECLSADGRWSFGLKLSQHINPVVNTLGMRRRFKDGSKNLNTVLAMTPQSKCSDPRDFIFGRYIFMKPMLRAVFKPDYSLTTESLFEMVAIWLLKIEIGMELFWFYPRRLSSKLPSWVPDFTKRVSDMESPFPPEEKREWRAEGQTDDPLDIDCGVLKVHARPLDTISHVFRVGDAALHELAGQIMFLEQSLLVITEQDPPHRRHFLSEVLPSLKAELRPKEWALGSDLSIYESLPRDQAFLASVEAAKFVESQFEDSHDRFLSILSHQEDNTPLADYDSRIRELFREFTKTSLEFVKRFRDFHLLLLREHLTELFWASLCDSKNLIGQIKDLKTPRQPSSPPSCERRNVMDLVNQMIKEIHMPDVPFPVSAENEDIERLCPSSSPSYEDLQATIANCEFEEEVQLRASTLTEELALPTLDDSAGSFTDFLQWGDLFNWDIIPNSIALDDPFLANNIDSNRWEGQPSNLAIPGCADTSPDASSRTIDRPVRERYSLILPVDILPDAPRLLTQFKNVLVHRMSSLPIYEKSPWSTMHIPAAMITLSKLTLFSVDASEISHANMSNFYGLLAVSAYHLSLKDQESGDLSRAEGYWAAVYEAAYDGAKRHLDLSLDKETQGLNRAKYKEQLMAMGSTTTTSFISNNQVDVDHYLVEFEKLFRTRGLAKGTVSRRTQLLHHLYAWIRIVSESTRMRGGFSMRYRTQETSAHRQGQSIGEVDDDGDPVTQDGRRAIVVDPKLDDFFRLPPRTPARNKDTHQETHFSGTGNDEDGLYMQIYGIPETWLRLLSQTTRLANEMDMLHQPDNQADIEIFMVLQRRASQLEESVCAFRSKCRAFGTSNSTSHLHMLRALCSALLIYFYQRIRRVNPMILQSIIDDVIKALKDYDGALKQQGLEISGTAWPALIAGSEAESKAQRDQIIAWIETRILATGFGSYYTAKEIIEDVWERRDGTSNLATWMDVCRDKGRWPILA</sequence>
<proteinExistence type="predicted"/>
<dbReference type="Proteomes" id="UP000288168">
    <property type="component" value="Unassembled WGS sequence"/>
</dbReference>
<dbReference type="Gene3D" id="1.25.40.10">
    <property type="entry name" value="Tetratricopeptide repeat domain"/>
    <property type="match status" value="1"/>
</dbReference>
<evidence type="ECO:0000313" key="5">
    <source>
        <dbReference type="Proteomes" id="UP000288168"/>
    </source>
</evidence>
<dbReference type="SUPFAM" id="SSF48452">
    <property type="entry name" value="TPR-like"/>
    <property type="match status" value="1"/>
</dbReference>
<dbReference type="InterPro" id="IPR011990">
    <property type="entry name" value="TPR-like_helical_dom_sf"/>
</dbReference>
<feature type="compositionally biased region" description="Acidic residues" evidence="2">
    <location>
        <begin position="75"/>
        <end position="93"/>
    </location>
</feature>
<organism evidence="4 5">
    <name type="scientific">Fusarium duplospermum</name>
    <dbReference type="NCBI Taxonomy" id="1325734"/>
    <lineage>
        <taxon>Eukaryota</taxon>
        <taxon>Fungi</taxon>
        <taxon>Dikarya</taxon>
        <taxon>Ascomycota</taxon>
        <taxon>Pezizomycotina</taxon>
        <taxon>Sordariomycetes</taxon>
        <taxon>Hypocreomycetidae</taxon>
        <taxon>Hypocreales</taxon>
        <taxon>Nectriaceae</taxon>
        <taxon>Fusarium</taxon>
        <taxon>Fusarium solani species complex</taxon>
    </lineage>
</organism>
<comment type="caution">
    <text evidence="4">The sequence shown here is derived from an EMBL/GenBank/DDBJ whole genome shotgun (WGS) entry which is preliminary data.</text>
</comment>
<dbReference type="InterPro" id="IPR052895">
    <property type="entry name" value="HetReg/Transcr_Mod"/>
</dbReference>
<evidence type="ECO:0000256" key="2">
    <source>
        <dbReference type="SAM" id="MobiDB-lite"/>
    </source>
</evidence>
<dbReference type="STRING" id="1325734.A0A428P441"/>
<dbReference type="InterPro" id="IPR021858">
    <property type="entry name" value="Fun_TF"/>
</dbReference>
<dbReference type="SUPFAM" id="SSF57850">
    <property type="entry name" value="RING/U-box"/>
    <property type="match status" value="1"/>
</dbReference>
<keyword evidence="5" id="KW-1185">Reference proteome</keyword>
<feature type="region of interest" description="Disordered" evidence="2">
    <location>
        <begin position="1"/>
        <end position="126"/>
    </location>
</feature>
<dbReference type="PANTHER" id="PTHR24148">
    <property type="entry name" value="ANKYRIN REPEAT DOMAIN-CONTAINING PROTEIN 39 HOMOLOG-RELATED"/>
    <property type="match status" value="1"/>
</dbReference>
<feature type="compositionally biased region" description="Polar residues" evidence="2">
    <location>
        <begin position="1506"/>
        <end position="1516"/>
    </location>
</feature>
<evidence type="ECO:0000259" key="3">
    <source>
        <dbReference type="Pfam" id="PF06985"/>
    </source>
</evidence>
<dbReference type="EMBL" id="NKCI01000209">
    <property type="protein sequence ID" value="RSL47808.1"/>
    <property type="molecule type" value="Genomic_DNA"/>
</dbReference>
<dbReference type="OrthoDB" id="5089701at2759"/>
<gene>
    <name evidence="4" type="ORF">CEP54_013213</name>
</gene>
<reference evidence="4 5" key="1">
    <citation type="submission" date="2017-06" db="EMBL/GenBank/DDBJ databases">
        <title>Comparative genomic analysis of Ambrosia Fusariam Clade fungi.</title>
        <authorList>
            <person name="Stajich J.E."/>
            <person name="Carrillo J."/>
            <person name="Kijimoto T."/>
            <person name="Eskalen A."/>
            <person name="O'Donnell K."/>
            <person name="Kasson M."/>
        </authorList>
    </citation>
    <scope>NUCLEOTIDE SEQUENCE [LARGE SCALE GENOMIC DNA]</scope>
    <source>
        <strain evidence="4 5">NRRL62584</strain>
    </source>
</reference>
<dbReference type="Pfam" id="PF06985">
    <property type="entry name" value="HET"/>
    <property type="match status" value="1"/>
</dbReference>
<name>A0A428P441_9HYPO</name>
<evidence type="ECO:0000256" key="1">
    <source>
        <dbReference type="ARBA" id="ARBA00023242"/>
    </source>
</evidence>